<name>A6P086_9FIRM</name>
<organism evidence="1 2">
    <name type="scientific">Pseudoflavonifractor capillosus ATCC 29799</name>
    <dbReference type="NCBI Taxonomy" id="411467"/>
    <lineage>
        <taxon>Bacteria</taxon>
        <taxon>Bacillati</taxon>
        <taxon>Bacillota</taxon>
        <taxon>Clostridia</taxon>
        <taxon>Eubacteriales</taxon>
        <taxon>Oscillospiraceae</taxon>
        <taxon>Pseudoflavonifractor</taxon>
    </lineage>
</organism>
<proteinExistence type="predicted"/>
<accession>A6P086</accession>
<comment type="caution">
    <text evidence="1">The sequence shown here is derived from an EMBL/GenBank/DDBJ whole genome shotgun (WGS) entry which is preliminary data.</text>
</comment>
<keyword evidence="2" id="KW-1185">Reference proteome</keyword>
<reference evidence="1 2" key="2">
    <citation type="submission" date="2007-06" db="EMBL/GenBank/DDBJ databases">
        <title>Draft genome sequence of Pseudoflavonifractor capillosus ATCC 29799.</title>
        <authorList>
            <person name="Sudarsanam P."/>
            <person name="Ley R."/>
            <person name="Guruge J."/>
            <person name="Turnbaugh P.J."/>
            <person name="Mahowald M."/>
            <person name="Liep D."/>
            <person name="Gordon J."/>
        </authorList>
    </citation>
    <scope>NUCLEOTIDE SEQUENCE [LARGE SCALE GENOMIC DNA]</scope>
    <source>
        <strain evidence="1 2">ATCC 29799</strain>
    </source>
</reference>
<protein>
    <submittedName>
        <fullName evidence="1">Uncharacterized protein</fullName>
    </submittedName>
</protein>
<dbReference type="AlphaFoldDB" id="A6P086"/>
<dbReference type="EMBL" id="AAXG02000041">
    <property type="protein sequence ID" value="EDM98237.1"/>
    <property type="molecule type" value="Genomic_DNA"/>
</dbReference>
<dbReference type="Proteomes" id="UP000003639">
    <property type="component" value="Unassembled WGS sequence"/>
</dbReference>
<gene>
    <name evidence="1" type="ORF">BACCAP_03895</name>
</gene>
<evidence type="ECO:0000313" key="2">
    <source>
        <dbReference type="Proteomes" id="UP000003639"/>
    </source>
</evidence>
<reference evidence="1 2" key="1">
    <citation type="submission" date="2007-04" db="EMBL/GenBank/DDBJ databases">
        <authorList>
            <person name="Fulton L."/>
            <person name="Clifton S."/>
            <person name="Fulton B."/>
            <person name="Xu J."/>
            <person name="Minx P."/>
            <person name="Pepin K.H."/>
            <person name="Johnson M."/>
            <person name="Thiruvilangam P."/>
            <person name="Bhonagiri V."/>
            <person name="Nash W.E."/>
            <person name="Mardis E.R."/>
            <person name="Wilson R.K."/>
        </authorList>
    </citation>
    <scope>NUCLEOTIDE SEQUENCE [LARGE SCALE GENOMIC DNA]</scope>
    <source>
        <strain evidence="1 2">ATCC 29799</strain>
    </source>
</reference>
<evidence type="ECO:0000313" key="1">
    <source>
        <dbReference type="EMBL" id="EDM98237.1"/>
    </source>
</evidence>
<sequence>MPTHALTCTSAESFKIIAKLSAFCNFKWLFSAHFFPLCDINGSFPDNQHIFNHFRS</sequence>